<evidence type="ECO:0000313" key="2">
    <source>
        <dbReference type="EMBL" id="TFK42350.1"/>
    </source>
</evidence>
<feature type="compositionally biased region" description="Low complexity" evidence="1">
    <location>
        <begin position="225"/>
        <end position="240"/>
    </location>
</feature>
<gene>
    <name evidence="2" type="ORF">BDQ12DRAFT_662615</name>
</gene>
<evidence type="ECO:0000313" key="3">
    <source>
        <dbReference type="Proteomes" id="UP000308652"/>
    </source>
</evidence>
<dbReference type="PANTHER" id="PTHR15141:SF76">
    <property type="entry name" value="TRANSCRIPTION ELONGATION FACTOR B POLYPEPTIDE 3"/>
    <property type="match status" value="1"/>
</dbReference>
<dbReference type="OrthoDB" id="21513at2759"/>
<feature type="compositionally biased region" description="Basic residues" evidence="1">
    <location>
        <begin position="312"/>
        <end position="322"/>
    </location>
</feature>
<dbReference type="PANTHER" id="PTHR15141">
    <property type="entry name" value="TRANSCRIPTION ELONGATION FACTOR B POLYPEPTIDE 3"/>
    <property type="match status" value="1"/>
</dbReference>
<dbReference type="Proteomes" id="UP000308652">
    <property type="component" value="Unassembled WGS sequence"/>
</dbReference>
<feature type="compositionally biased region" description="Low complexity" evidence="1">
    <location>
        <begin position="275"/>
        <end position="286"/>
    </location>
</feature>
<dbReference type="AlphaFoldDB" id="A0A5C3MAT0"/>
<accession>A0A5C3MAT0</accession>
<feature type="region of interest" description="Disordered" evidence="1">
    <location>
        <begin position="200"/>
        <end position="322"/>
    </location>
</feature>
<dbReference type="GO" id="GO:0006368">
    <property type="term" value="P:transcription elongation by RNA polymerase II"/>
    <property type="evidence" value="ECO:0007669"/>
    <property type="project" value="InterPro"/>
</dbReference>
<protein>
    <submittedName>
        <fullName evidence="2">RNA polymerase II transcription factor SIII subunit A-domain-containing protein</fullName>
    </submittedName>
</protein>
<dbReference type="InterPro" id="IPR010684">
    <property type="entry name" value="RNA_pol_II_trans_fac_SIII_A"/>
</dbReference>
<dbReference type="Pfam" id="PF06881">
    <property type="entry name" value="Elongin_A"/>
    <property type="match status" value="1"/>
</dbReference>
<organism evidence="2 3">
    <name type="scientific">Crucibulum laeve</name>
    <dbReference type="NCBI Taxonomy" id="68775"/>
    <lineage>
        <taxon>Eukaryota</taxon>
        <taxon>Fungi</taxon>
        <taxon>Dikarya</taxon>
        <taxon>Basidiomycota</taxon>
        <taxon>Agaricomycotina</taxon>
        <taxon>Agaricomycetes</taxon>
        <taxon>Agaricomycetidae</taxon>
        <taxon>Agaricales</taxon>
        <taxon>Agaricineae</taxon>
        <taxon>Nidulariaceae</taxon>
        <taxon>Crucibulum</taxon>
    </lineage>
</organism>
<reference evidence="2 3" key="1">
    <citation type="journal article" date="2019" name="Nat. Ecol. Evol.">
        <title>Megaphylogeny resolves global patterns of mushroom evolution.</title>
        <authorList>
            <person name="Varga T."/>
            <person name="Krizsan K."/>
            <person name="Foldi C."/>
            <person name="Dima B."/>
            <person name="Sanchez-Garcia M."/>
            <person name="Sanchez-Ramirez S."/>
            <person name="Szollosi G.J."/>
            <person name="Szarkandi J.G."/>
            <person name="Papp V."/>
            <person name="Albert L."/>
            <person name="Andreopoulos W."/>
            <person name="Angelini C."/>
            <person name="Antonin V."/>
            <person name="Barry K.W."/>
            <person name="Bougher N.L."/>
            <person name="Buchanan P."/>
            <person name="Buyck B."/>
            <person name="Bense V."/>
            <person name="Catcheside P."/>
            <person name="Chovatia M."/>
            <person name="Cooper J."/>
            <person name="Damon W."/>
            <person name="Desjardin D."/>
            <person name="Finy P."/>
            <person name="Geml J."/>
            <person name="Haridas S."/>
            <person name="Hughes K."/>
            <person name="Justo A."/>
            <person name="Karasinski D."/>
            <person name="Kautmanova I."/>
            <person name="Kiss B."/>
            <person name="Kocsube S."/>
            <person name="Kotiranta H."/>
            <person name="LaButti K.M."/>
            <person name="Lechner B.E."/>
            <person name="Liimatainen K."/>
            <person name="Lipzen A."/>
            <person name="Lukacs Z."/>
            <person name="Mihaltcheva S."/>
            <person name="Morgado L.N."/>
            <person name="Niskanen T."/>
            <person name="Noordeloos M.E."/>
            <person name="Ohm R.A."/>
            <person name="Ortiz-Santana B."/>
            <person name="Ovrebo C."/>
            <person name="Racz N."/>
            <person name="Riley R."/>
            <person name="Savchenko A."/>
            <person name="Shiryaev A."/>
            <person name="Soop K."/>
            <person name="Spirin V."/>
            <person name="Szebenyi C."/>
            <person name="Tomsovsky M."/>
            <person name="Tulloss R.E."/>
            <person name="Uehling J."/>
            <person name="Grigoriev I.V."/>
            <person name="Vagvolgyi C."/>
            <person name="Papp T."/>
            <person name="Martin F.M."/>
            <person name="Miettinen O."/>
            <person name="Hibbett D.S."/>
            <person name="Nagy L.G."/>
        </authorList>
    </citation>
    <scope>NUCLEOTIDE SEQUENCE [LARGE SCALE GENOMIC DNA]</scope>
    <source>
        <strain evidence="2 3">CBS 166.37</strain>
    </source>
</reference>
<feature type="compositionally biased region" description="Low complexity" evidence="1">
    <location>
        <begin position="247"/>
        <end position="262"/>
    </location>
</feature>
<feature type="compositionally biased region" description="Polar residues" evidence="1">
    <location>
        <begin position="208"/>
        <end position="218"/>
    </location>
</feature>
<keyword evidence="3" id="KW-1185">Reference proteome</keyword>
<dbReference type="STRING" id="68775.A0A5C3MAT0"/>
<dbReference type="EMBL" id="ML213592">
    <property type="protein sequence ID" value="TFK42350.1"/>
    <property type="molecule type" value="Genomic_DNA"/>
</dbReference>
<evidence type="ECO:0000256" key="1">
    <source>
        <dbReference type="SAM" id="MobiDB-lite"/>
    </source>
</evidence>
<name>A0A5C3MAT0_9AGAR</name>
<dbReference type="GO" id="GO:0070449">
    <property type="term" value="C:elongin complex"/>
    <property type="evidence" value="ECO:0007669"/>
    <property type="project" value="InterPro"/>
</dbReference>
<dbReference type="Gene3D" id="6.10.250.3180">
    <property type="match status" value="1"/>
</dbReference>
<proteinExistence type="predicted"/>
<dbReference type="InterPro" id="IPR051870">
    <property type="entry name" value="Elongin-A_domain"/>
</dbReference>
<sequence>MYSDAEPSGRRVPTLVQLCQRVAGVNVDCINSLGDELRYDLVKPILERCSTDQLLRLEHASPHLQKDTPEIWRDLCFRKYPSEVERHAVEAVQEPESWKDHYFMLKEAEAKRIEEVGSRLRSQRMEAEERKKEREVKLTDRVPEPKRQRSGGWGGNLQPKTLFQKTRTEASKLQKTIYNSRIIPPMPGARNYRVLPERPSAALPPVPSNQTSRVTVNTVVHRRPLLVSTPSPTTLSSLSRPTPPPLSTSSSSHSLSPPMTSPIASRPPSTISFQSKSPLLPSSASSTVLHESRPFKSPKPMKKDPMSSLFVPKHRAHSQRPV</sequence>